<name>A0A077M822_9MICO</name>
<dbReference type="PANTHER" id="PTHR34724">
    <property type="entry name" value="OS12G0596101 PROTEIN"/>
    <property type="match status" value="1"/>
</dbReference>
<evidence type="ECO:0000313" key="1">
    <source>
        <dbReference type="EMBL" id="CCI53441.1"/>
    </source>
</evidence>
<dbReference type="EMBL" id="CAJC01000149">
    <property type="protein sequence ID" value="CCI53441.1"/>
    <property type="molecule type" value="Genomic_DNA"/>
</dbReference>
<protein>
    <submittedName>
        <fullName evidence="1">Uncharacterized protein</fullName>
    </submittedName>
</protein>
<gene>
    <name evidence="1" type="ORF">BN13_390058</name>
</gene>
<dbReference type="PANTHER" id="PTHR34724:SF2">
    <property type="entry name" value="OS12G0596101 PROTEIN"/>
    <property type="match status" value="1"/>
</dbReference>
<comment type="caution">
    <text evidence="1">The sequence shown here is derived from an EMBL/GenBank/DDBJ whole genome shotgun (WGS) entry which is preliminary data.</text>
</comment>
<reference evidence="1 2" key="1">
    <citation type="journal article" date="2013" name="ISME J.">
        <title>A metabolic model for members of the genus Tetrasphaera involved in enhanced biological phosphorus removal.</title>
        <authorList>
            <person name="Kristiansen R."/>
            <person name="Nguyen H.T.T."/>
            <person name="Saunders A.M."/>
            <person name="Nielsen J.L."/>
            <person name="Wimmer R."/>
            <person name="Le V.Q."/>
            <person name="McIlroy S.J."/>
            <person name="Petrovski S."/>
            <person name="Seviour R.J."/>
            <person name="Calteau A."/>
            <person name="Nielsen K.L."/>
            <person name="Nielsen P.H."/>
        </authorList>
    </citation>
    <scope>NUCLEOTIDE SEQUENCE [LARGE SCALE GENOMIC DNA]</scope>
    <source>
        <strain evidence="1 2">Ben 74</strain>
    </source>
</reference>
<accession>A0A077M822</accession>
<dbReference type="Proteomes" id="UP000035720">
    <property type="component" value="Unassembled WGS sequence"/>
</dbReference>
<proteinExistence type="predicted"/>
<keyword evidence="2" id="KW-1185">Reference proteome</keyword>
<organism evidence="1 2">
    <name type="scientific">Nostocoides jenkinsii Ben 74</name>
    <dbReference type="NCBI Taxonomy" id="1193518"/>
    <lineage>
        <taxon>Bacteria</taxon>
        <taxon>Bacillati</taxon>
        <taxon>Actinomycetota</taxon>
        <taxon>Actinomycetes</taxon>
        <taxon>Micrococcales</taxon>
        <taxon>Intrasporangiaceae</taxon>
        <taxon>Nostocoides</taxon>
    </lineage>
</organism>
<dbReference type="AlphaFoldDB" id="A0A077M822"/>
<evidence type="ECO:0000313" key="2">
    <source>
        <dbReference type="Proteomes" id="UP000035720"/>
    </source>
</evidence>
<dbReference type="STRING" id="1193518.BN13_390058"/>
<sequence length="99" mass="10730">MPLRILLDAACPVRDHCRYDGRVDLSSAKVYPTGYHADNNPKEFTMCRPVACKTCGKTTWAGCGQHVAQVKANVPAGQWCAGHEGEPKSGGLLSRLFGR</sequence>